<dbReference type="Gene3D" id="3.40.50.10240">
    <property type="entry name" value="Thiamin pyrophosphokinase, catalytic domain"/>
    <property type="match status" value="1"/>
</dbReference>
<dbReference type="GO" id="GO:0004788">
    <property type="term" value="F:thiamine diphosphokinase activity"/>
    <property type="evidence" value="ECO:0007669"/>
    <property type="project" value="UniProtKB-UniRule"/>
</dbReference>
<evidence type="ECO:0000256" key="4">
    <source>
        <dbReference type="ARBA" id="ARBA00022840"/>
    </source>
</evidence>
<evidence type="ECO:0000256" key="2">
    <source>
        <dbReference type="ARBA" id="ARBA00022741"/>
    </source>
</evidence>
<dbReference type="AlphaFoldDB" id="A0A1T4M191"/>
<dbReference type="Pfam" id="PF04265">
    <property type="entry name" value="TPK_B1_binding"/>
    <property type="match status" value="1"/>
</dbReference>
<evidence type="ECO:0000256" key="1">
    <source>
        <dbReference type="ARBA" id="ARBA00022679"/>
    </source>
</evidence>
<evidence type="ECO:0000256" key="3">
    <source>
        <dbReference type="ARBA" id="ARBA00022777"/>
    </source>
</evidence>
<dbReference type="SMART" id="SM00983">
    <property type="entry name" value="TPK_B1_binding"/>
    <property type="match status" value="1"/>
</dbReference>
<dbReference type="GO" id="GO:0006772">
    <property type="term" value="P:thiamine metabolic process"/>
    <property type="evidence" value="ECO:0007669"/>
    <property type="project" value="UniProtKB-UniRule"/>
</dbReference>
<dbReference type="GO" id="GO:0005524">
    <property type="term" value="F:ATP binding"/>
    <property type="evidence" value="ECO:0007669"/>
    <property type="project" value="UniProtKB-KW"/>
</dbReference>
<feature type="domain" description="Thiamin pyrophosphokinase thiamin-binding" evidence="6">
    <location>
        <begin position="146"/>
        <end position="210"/>
    </location>
</feature>
<dbReference type="InterPro" id="IPR053149">
    <property type="entry name" value="TPK"/>
</dbReference>
<dbReference type="NCBIfam" id="TIGR01378">
    <property type="entry name" value="thi_PPkinase"/>
    <property type="match status" value="1"/>
</dbReference>
<name>A0A1T4M191_9LACT</name>
<keyword evidence="4" id="KW-0067">ATP-binding</keyword>
<proteinExistence type="predicted"/>
<keyword evidence="1" id="KW-0808">Transferase</keyword>
<dbReference type="EC" id="2.7.6.2" evidence="5"/>
<dbReference type="PANTHER" id="PTHR41299">
    <property type="entry name" value="THIAMINE PYROPHOSPHOKINASE"/>
    <property type="match status" value="1"/>
</dbReference>
<dbReference type="GO" id="GO:0016301">
    <property type="term" value="F:kinase activity"/>
    <property type="evidence" value="ECO:0007669"/>
    <property type="project" value="UniProtKB-KW"/>
</dbReference>
<dbReference type="InterPro" id="IPR007373">
    <property type="entry name" value="Thiamin_PyroPKinase_B1-bd"/>
</dbReference>
<accession>A0A1T4M191</accession>
<sequence length="220" mass="24820">MAKVIICAGGPNPALDHLRIKEEDILIGVDHGAYRLIKAGFTLTHAFGDFDSVSASELVFIEENTQTLHRYPSEKDDTDLQLALLYVLEHYSQYETIAIYGALGGGGRVDHFLANIWLVLEPRFENIVEKLHFIETQHQARFYQPGHHQLLNPSQAKYLSIISLTPVSSWQIKGAKYNLPATDFKTPTALISNEFITNRPTIELSFTKGMISVLWVQDDH</sequence>
<dbReference type="PANTHER" id="PTHR41299:SF1">
    <property type="entry name" value="THIAMINE PYROPHOSPHOKINASE"/>
    <property type="match status" value="1"/>
</dbReference>
<dbReference type="Proteomes" id="UP000189941">
    <property type="component" value="Unassembled WGS sequence"/>
</dbReference>
<keyword evidence="3 7" id="KW-0418">Kinase</keyword>
<dbReference type="EMBL" id="FUWO01000010">
    <property type="protein sequence ID" value="SJZ60759.1"/>
    <property type="molecule type" value="Genomic_DNA"/>
</dbReference>
<dbReference type="Pfam" id="PF04263">
    <property type="entry name" value="TPK_catalytic"/>
    <property type="match status" value="1"/>
</dbReference>
<evidence type="ECO:0000256" key="5">
    <source>
        <dbReference type="NCBIfam" id="TIGR01378"/>
    </source>
</evidence>
<dbReference type="InterPro" id="IPR036759">
    <property type="entry name" value="TPK_catalytic_sf"/>
</dbReference>
<evidence type="ECO:0000259" key="6">
    <source>
        <dbReference type="SMART" id="SM00983"/>
    </source>
</evidence>
<dbReference type="OrthoDB" id="9804377at2"/>
<evidence type="ECO:0000313" key="7">
    <source>
        <dbReference type="EMBL" id="SJZ60759.1"/>
    </source>
</evidence>
<dbReference type="GO" id="GO:0030975">
    <property type="term" value="F:thiamine binding"/>
    <property type="evidence" value="ECO:0007669"/>
    <property type="project" value="InterPro"/>
</dbReference>
<keyword evidence="8" id="KW-1185">Reference proteome</keyword>
<dbReference type="STRING" id="1121925.SAMN02746011_01281"/>
<dbReference type="RefSeq" id="WP_159443877.1">
    <property type="nucleotide sequence ID" value="NZ_FUWO01000010.1"/>
</dbReference>
<dbReference type="CDD" id="cd07995">
    <property type="entry name" value="TPK"/>
    <property type="match status" value="1"/>
</dbReference>
<dbReference type="InterPro" id="IPR007371">
    <property type="entry name" value="TPK_catalytic"/>
</dbReference>
<gene>
    <name evidence="7" type="ORF">SAMN02746011_01281</name>
</gene>
<evidence type="ECO:0000313" key="8">
    <source>
        <dbReference type="Proteomes" id="UP000189941"/>
    </source>
</evidence>
<reference evidence="8" key="1">
    <citation type="submission" date="2017-02" db="EMBL/GenBank/DDBJ databases">
        <authorList>
            <person name="Varghese N."/>
            <person name="Submissions S."/>
        </authorList>
    </citation>
    <scope>NUCLEOTIDE SEQUENCE [LARGE SCALE GENOMIC DNA]</scope>
    <source>
        <strain evidence="8">DSM 15739</strain>
    </source>
</reference>
<dbReference type="InterPro" id="IPR006282">
    <property type="entry name" value="Thi_PPkinase"/>
</dbReference>
<protein>
    <recommendedName>
        <fullName evidence="5">Thiamine diphosphokinase</fullName>
        <ecNumber evidence="5">2.7.6.2</ecNumber>
    </recommendedName>
</protein>
<organism evidence="7 8">
    <name type="scientific">Globicatella sulfidifaciens DSM 15739</name>
    <dbReference type="NCBI Taxonomy" id="1121925"/>
    <lineage>
        <taxon>Bacteria</taxon>
        <taxon>Bacillati</taxon>
        <taxon>Bacillota</taxon>
        <taxon>Bacilli</taxon>
        <taxon>Lactobacillales</taxon>
        <taxon>Aerococcaceae</taxon>
        <taxon>Globicatella</taxon>
    </lineage>
</organism>
<dbReference type="SUPFAM" id="SSF63999">
    <property type="entry name" value="Thiamin pyrophosphokinase, catalytic domain"/>
    <property type="match status" value="1"/>
</dbReference>
<keyword evidence="2" id="KW-0547">Nucleotide-binding</keyword>
<dbReference type="GO" id="GO:0009229">
    <property type="term" value="P:thiamine diphosphate biosynthetic process"/>
    <property type="evidence" value="ECO:0007669"/>
    <property type="project" value="InterPro"/>
</dbReference>